<dbReference type="AlphaFoldDB" id="A0A1B9D643"/>
<dbReference type="GO" id="GO:0016787">
    <property type="term" value="F:hydrolase activity"/>
    <property type="evidence" value="ECO:0007669"/>
    <property type="project" value="UniProtKB-KW"/>
</dbReference>
<name>A0A1B9D643_MYCMA</name>
<keyword evidence="1" id="KW-0378">Hydrolase</keyword>
<dbReference type="InterPro" id="IPR016516">
    <property type="entry name" value="UCP07580"/>
</dbReference>
<accession>A0A1B9D643</accession>
<evidence type="ECO:0000313" key="2">
    <source>
        <dbReference type="Proteomes" id="UP000092683"/>
    </source>
</evidence>
<protein>
    <submittedName>
        <fullName evidence="1">Metal-dependent hydrolase</fullName>
    </submittedName>
</protein>
<dbReference type="Pfam" id="PF10118">
    <property type="entry name" value="Metal_hydrol"/>
    <property type="match status" value="1"/>
</dbReference>
<comment type="caution">
    <text evidence="1">The sequence shown here is derived from an EMBL/GenBank/DDBJ whole genome shotgun (WGS) entry which is preliminary data.</text>
</comment>
<dbReference type="Proteomes" id="UP000092683">
    <property type="component" value="Unassembled WGS sequence"/>
</dbReference>
<gene>
    <name evidence="1" type="ORF">A5677_23555</name>
</gene>
<dbReference type="PANTHER" id="PTHR39456:SF1">
    <property type="entry name" value="METAL-DEPENDENT HYDROLASE"/>
    <property type="match status" value="1"/>
</dbReference>
<proteinExistence type="predicted"/>
<dbReference type="PANTHER" id="PTHR39456">
    <property type="entry name" value="METAL-DEPENDENT HYDROLASE"/>
    <property type="match status" value="1"/>
</dbReference>
<dbReference type="EMBL" id="MBEE01000166">
    <property type="protein sequence ID" value="OCB50646.1"/>
    <property type="molecule type" value="Genomic_DNA"/>
</dbReference>
<evidence type="ECO:0000313" key="1">
    <source>
        <dbReference type="EMBL" id="OCB50646.1"/>
    </source>
</evidence>
<sequence>MTELEIRRMRFDLDGDVPFNWNADNPAFSTYMNMVSIMAICFEKMIVSTVREAMPHIADTAVADEAEAFLRQEAQHANAHRQHLRALIRNHPGLQETLDEAVASYDHLTDTTPLKFRLAYIADLEASFTPFFKMLLDNEATLFRPGDERVASLLMWHFVEEVEHRSSALVVYDAVVNDKLYRMRVLPRVVRHLLHVSTRLLESLNVGVPLSERGVDARDFAPLRGIRIRMRDRICERGKTASQRVQPALNTVPWRQKLSAFARVMMSQTPLHNPAKEPLPKFADAWFRRYNQGDDVCHWYSSQLAG</sequence>
<reference evidence="1 2" key="1">
    <citation type="submission" date="2016-06" db="EMBL/GenBank/DDBJ databases">
        <authorList>
            <person name="Kjaerup R.B."/>
            <person name="Dalgaard T.S."/>
            <person name="Juul-Madsen H.R."/>
        </authorList>
    </citation>
    <scope>NUCLEOTIDE SEQUENCE [LARGE SCALE GENOMIC DNA]</scope>
    <source>
        <strain evidence="1 2">E3012</strain>
    </source>
</reference>
<organism evidence="1 2">
    <name type="scientific">Mycobacterium malmoense</name>
    <dbReference type="NCBI Taxonomy" id="1780"/>
    <lineage>
        <taxon>Bacteria</taxon>
        <taxon>Bacillati</taxon>
        <taxon>Actinomycetota</taxon>
        <taxon>Actinomycetes</taxon>
        <taxon>Mycobacteriales</taxon>
        <taxon>Mycobacteriaceae</taxon>
        <taxon>Mycobacterium</taxon>
    </lineage>
</organism>
<dbReference type="RefSeq" id="WP_065482126.1">
    <property type="nucleotide sequence ID" value="NZ_MBEE01000166.1"/>
</dbReference>